<reference evidence="2" key="1">
    <citation type="submission" date="2021-04" db="EMBL/GenBank/DDBJ databases">
        <title>A novel Synergistetes isolate from a pyrite-forming mixed culture.</title>
        <authorList>
            <person name="Bunk B."/>
            <person name="Sproer C."/>
            <person name="Spring S."/>
            <person name="Pester M."/>
        </authorList>
    </citation>
    <scope>NUCLEOTIDE SEQUENCE [LARGE SCALE GENOMIC DNA]</scope>
    <source>
        <strain evidence="2">J.5.4.2-T.3.5.2</strain>
    </source>
</reference>
<proteinExistence type="predicted"/>
<dbReference type="KEGG" id="aram:KAR29_11595"/>
<dbReference type="EMBL" id="CP072943">
    <property type="protein sequence ID" value="QTX31948.1"/>
    <property type="molecule type" value="Genomic_DNA"/>
</dbReference>
<gene>
    <name evidence="1" type="ORF">KAR29_11595</name>
</gene>
<name>A0A9Q7AM72_9BACT</name>
<sequence>MSSLGEARDRALLYIRLLPLDAVAGVRLALEALEGGSRSDDAVATTMTSLVDLVPFPDVASPVPPLVRGAVVPEELETSPLRAFLAGRRRRLAHIARGRS</sequence>
<protein>
    <submittedName>
        <fullName evidence="1">Uncharacterized protein</fullName>
    </submittedName>
</protein>
<dbReference type="AlphaFoldDB" id="A0A9Q7AM72"/>
<organism evidence="1 2">
    <name type="scientific">Aminithiophilus ramosus</name>
    <dbReference type="NCBI Taxonomy" id="3029084"/>
    <lineage>
        <taxon>Bacteria</taxon>
        <taxon>Thermotogati</taxon>
        <taxon>Synergistota</taxon>
        <taxon>Synergistia</taxon>
        <taxon>Synergistales</taxon>
        <taxon>Aminithiophilaceae</taxon>
        <taxon>Aminithiophilus</taxon>
    </lineage>
</organism>
<dbReference type="RefSeq" id="WP_274373148.1">
    <property type="nucleotide sequence ID" value="NZ_CP072943.1"/>
</dbReference>
<keyword evidence="2" id="KW-1185">Reference proteome</keyword>
<dbReference type="Proteomes" id="UP000671879">
    <property type="component" value="Chromosome"/>
</dbReference>
<evidence type="ECO:0000313" key="2">
    <source>
        <dbReference type="Proteomes" id="UP000671879"/>
    </source>
</evidence>
<accession>A0A9Q7AM72</accession>
<evidence type="ECO:0000313" key="1">
    <source>
        <dbReference type="EMBL" id="QTX31948.1"/>
    </source>
</evidence>